<protein>
    <submittedName>
        <fullName evidence="1">Uncharacterized protein</fullName>
    </submittedName>
</protein>
<accession>A0ABY6MWZ9</accession>
<dbReference type="Proteomes" id="UP001163266">
    <property type="component" value="Chromosome"/>
</dbReference>
<organism evidence="1 2">
    <name type="scientific">Caldimonas aquatica</name>
    <dbReference type="NCBI Taxonomy" id="376175"/>
    <lineage>
        <taxon>Bacteria</taxon>
        <taxon>Pseudomonadati</taxon>
        <taxon>Pseudomonadota</taxon>
        <taxon>Betaproteobacteria</taxon>
        <taxon>Burkholderiales</taxon>
        <taxon>Sphaerotilaceae</taxon>
        <taxon>Caldimonas</taxon>
    </lineage>
</organism>
<dbReference type="EMBL" id="CP110257">
    <property type="protein sequence ID" value="UZD56499.1"/>
    <property type="molecule type" value="Genomic_DNA"/>
</dbReference>
<proteinExistence type="predicted"/>
<keyword evidence="2" id="KW-1185">Reference proteome</keyword>
<reference evidence="1" key="1">
    <citation type="submission" date="2022-10" db="EMBL/GenBank/DDBJ databases">
        <title>Complete genome sequence of Schlegelella aquatica LMG 23380.</title>
        <authorList>
            <person name="Musilova J."/>
            <person name="Kourilova X."/>
            <person name="Bezdicek M."/>
            <person name="Hermankova K."/>
            <person name="Obruca S."/>
            <person name="Sedlar K."/>
        </authorList>
    </citation>
    <scope>NUCLEOTIDE SEQUENCE</scope>
    <source>
        <strain evidence="1">LMG 23380</strain>
    </source>
</reference>
<sequence>MDTQSEILEIGKYRVSPLVKQLQDGQYAASVSIRSGTGSSTHDRVWRLVPRFDNRQAAVRYATEHALAWLDAGRRLPQPC</sequence>
<name>A0ABY6MWZ9_9BURK</name>
<gene>
    <name evidence="1" type="ORF">OMP39_12505</name>
</gene>
<evidence type="ECO:0000313" key="2">
    <source>
        <dbReference type="Proteomes" id="UP001163266"/>
    </source>
</evidence>
<evidence type="ECO:0000313" key="1">
    <source>
        <dbReference type="EMBL" id="UZD56499.1"/>
    </source>
</evidence>